<evidence type="ECO:0000313" key="2">
    <source>
        <dbReference type="EMBL" id="MBS9533132.1"/>
    </source>
</evidence>
<reference evidence="2 3" key="1">
    <citation type="submission" date="2021-05" db="EMBL/GenBank/DDBJ databases">
        <title>Mycobacterium acidophilum sp. nov., an extremely acid-tolerant member of the genus Mycobacterium.</title>
        <authorList>
            <person name="Xia J."/>
        </authorList>
    </citation>
    <scope>NUCLEOTIDE SEQUENCE [LARGE SCALE GENOMIC DNA]</scope>
    <source>
        <strain evidence="2 3">M1</strain>
    </source>
</reference>
<dbReference type="Proteomes" id="UP001519535">
    <property type="component" value="Unassembled WGS sequence"/>
</dbReference>
<keyword evidence="1" id="KW-0732">Signal</keyword>
<dbReference type="RefSeq" id="WP_214092022.1">
    <property type="nucleotide sequence ID" value="NZ_JAHCLR010000007.1"/>
</dbReference>
<evidence type="ECO:0000256" key="1">
    <source>
        <dbReference type="SAM" id="SignalP"/>
    </source>
</evidence>
<feature type="chain" id="PRO_5045757323" description="PE domain-containing protein" evidence="1">
    <location>
        <begin position="29"/>
        <end position="212"/>
    </location>
</feature>
<feature type="signal peptide" evidence="1">
    <location>
        <begin position="1"/>
        <end position="28"/>
    </location>
</feature>
<organism evidence="2 3">
    <name type="scientific">Mycolicibacter acidiphilus</name>
    <dbReference type="NCBI Taxonomy" id="2835306"/>
    <lineage>
        <taxon>Bacteria</taxon>
        <taxon>Bacillati</taxon>
        <taxon>Actinomycetota</taxon>
        <taxon>Actinomycetes</taxon>
        <taxon>Mycobacteriales</taxon>
        <taxon>Mycobacteriaceae</taxon>
        <taxon>Mycolicibacter</taxon>
    </lineage>
</organism>
<evidence type="ECO:0000313" key="3">
    <source>
        <dbReference type="Proteomes" id="UP001519535"/>
    </source>
</evidence>
<keyword evidence="3" id="KW-1185">Reference proteome</keyword>
<accession>A0ABS5RFS5</accession>
<evidence type="ECO:0008006" key="4">
    <source>
        <dbReference type="Google" id="ProtNLM"/>
    </source>
</evidence>
<comment type="caution">
    <text evidence="2">The sequence shown here is derived from an EMBL/GenBank/DDBJ whole genome shotgun (WGS) entry which is preliminary data.</text>
</comment>
<dbReference type="EMBL" id="JAHCLR010000007">
    <property type="protein sequence ID" value="MBS9533132.1"/>
    <property type="molecule type" value="Genomic_DNA"/>
</dbReference>
<name>A0ABS5RFS5_9MYCO</name>
<gene>
    <name evidence="2" type="ORF">KIH27_05950</name>
</gene>
<sequence>MPTTAQPRLFATLAAATAITLGAQAVVANPVAHSAPVAAAPVSHSVELTALAQDASLMDQFGELTGLSGFLNIVDNPDLPFFPFAIMTELALELLFVLPLTAIVGVPLTLLTGGSDALSEAISQFNAVGAGISATFTGLQDWYATHNAFTGALLDPAPSDTGDSAGSGAAALLSGLDPESSGINLDLAGVDPGVPPEVPGFDVDSGDLAAAL</sequence>
<protein>
    <recommendedName>
        <fullName evidence="4">PE domain-containing protein</fullName>
    </recommendedName>
</protein>
<proteinExistence type="predicted"/>